<dbReference type="PROSITE" id="PS00886">
    <property type="entry name" value="ILVD_EDD_1"/>
    <property type="match status" value="1"/>
</dbReference>
<dbReference type="AlphaFoldDB" id="A0A8J7IQ83"/>
<dbReference type="UniPathway" id="UPA00047">
    <property type="reaction ID" value="UER00057"/>
</dbReference>
<evidence type="ECO:0000256" key="10">
    <source>
        <dbReference type="ARBA" id="ARBA00023304"/>
    </source>
</evidence>
<dbReference type="EMBL" id="JADCKQ010000015">
    <property type="protein sequence ID" value="MBI1495166.1"/>
    <property type="molecule type" value="Genomic_DNA"/>
</dbReference>
<dbReference type="InterPro" id="IPR056740">
    <property type="entry name" value="ILV_EDD_C"/>
</dbReference>
<feature type="binding site" evidence="15">
    <location>
        <position position="86"/>
    </location>
    <ligand>
        <name>Mg(2+)</name>
        <dbReference type="ChEBI" id="CHEBI:18420"/>
    </ligand>
</feature>
<evidence type="ECO:0000256" key="9">
    <source>
        <dbReference type="ARBA" id="ARBA00023239"/>
    </source>
</evidence>
<feature type="binding site" evidence="15">
    <location>
        <position position="128"/>
    </location>
    <ligand>
        <name>Mg(2+)</name>
        <dbReference type="ChEBI" id="CHEBI:18420"/>
    </ligand>
</feature>
<dbReference type="RefSeq" id="WP_228849879.1">
    <property type="nucleotide sequence ID" value="NZ_JADCKQ010000015.1"/>
</dbReference>
<evidence type="ECO:0000259" key="17">
    <source>
        <dbReference type="Pfam" id="PF24877"/>
    </source>
</evidence>
<comment type="cofactor">
    <cofactor evidence="15">
        <name>[2Fe-2S] cluster</name>
        <dbReference type="ChEBI" id="CHEBI:190135"/>
    </cofactor>
    <text evidence="15">Binds 1 [2Fe-2S] cluster per subunit. This cluster acts as a Lewis acid cofactor.</text>
</comment>
<dbReference type="Gene3D" id="3.50.30.80">
    <property type="entry name" value="IlvD/EDD C-terminal domain-like"/>
    <property type="match status" value="1"/>
</dbReference>
<organism evidence="18 19">
    <name type="scientific">Halocynthiibacter styelae</name>
    <dbReference type="NCBI Taxonomy" id="2761955"/>
    <lineage>
        <taxon>Bacteria</taxon>
        <taxon>Pseudomonadati</taxon>
        <taxon>Pseudomonadota</taxon>
        <taxon>Alphaproteobacteria</taxon>
        <taxon>Rhodobacterales</taxon>
        <taxon>Paracoccaceae</taxon>
        <taxon>Halocynthiibacter</taxon>
    </lineage>
</organism>
<comment type="pathway">
    <text evidence="12 15">Amino-acid biosynthesis; L-valine biosynthesis; L-valine from pyruvate: step 3/4.</text>
</comment>
<dbReference type="InterPro" id="IPR042096">
    <property type="entry name" value="Dihydro-acid_dehy_C"/>
</dbReference>
<evidence type="ECO:0000256" key="15">
    <source>
        <dbReference type="HAMAP-Rule" id="MF_00012"/>
    </source>
</evidence>
<evidence type="ECO:0000256" key="5">
    <source>
        <dbReference type="ARBA" id="ARBA00022723"/>
    </source>
</evidence>
<evidence type="ECO:0000256" key="3">
    <source>
        <dbReference type="ARBA" id="ARBA00022605"/>
    </source>
</evidence>
<dbReference type="GO" id="GO:0009097">
    <property type="term" value="P:isoleucine biosynthetic process"/>
    <property type="evidence" value="ECO:0007669"/>
    <property type="project" value="UniProtKB-UniRule"/>
</dbReference>
<feature type="domain" description="Dihydroxy-acid/6-phosphogluconate dehydratase N-terminal" evidence="16">
    <location>
        <begin position="39"/>
        <end position="355"/>
    </location>
</feature>
<evidence type="ECO:0000256" key="7">
    <source>
        <dbReference type="ARBA" id="ARBA00023004"/>
    </source>
</evidence>
<name>A0A8J7IQ83_9RHOB</name>
<reference evidence="18" key="1">
    <citation type="submission" date="2020-10" db="EMBL/GenBank/DDBJ databases">
        <title>Paenihalocynthiibacter styelae gen. nov., sp. nov., isolated from stalked sea squirt Styela clava.</title>
        <authorList>
            <person name="Kim Y.-O."/>
            <person name="Yoon J.-H."/>
        </authorList>
    </citation>
    <scope>NUCLEOTIDE SEQUENCE</scope>
    <source>
        <strain evidence="18">MYP1-1</strain>
    </source>
</reference>
<keyword evidence="8 15" id="KW-0411">Iron-sulfur</keyword>
<protein>
    <recommendedName>
        <fullName evidence="14 15">Dihydroxy-acid dehydratase</fullName>
        <shortName evidence="15">DAD</shortName>
        <ecNumber evidence="14 15">4.2.1.9</ecNumber>
    </recommendedName>
</protein>
<feature type="modified residue" description="N6-carboxylysine" evidence="15">
    <location>
        <position position="129"/>
    </location>
</feature>
<comment type="catalytic activity">
    <reaction evidence="11">
        <text>(2R)-2,3-dihydroxy-3-methylbutanoate = 3-methyl-2-oxobutanoate + H2O</text>
        <dbReference type="Rhea" id="RHEA:24809"/>
        <dbReference type="ChEBI" id="CHEBI:11851"/>
        <dbReference type="ChEBI" id="CHEBI:15377"/>
        <dbReference type="ChEBI" id="CHEBI:49072"/>
        <dbReference type="EC" id="4.2.1.9"/>
    </reaction>
    <physiologicalReaction direction="left-to-right" evidence="11">
        <dbReference type="Rhea" id="RHEA:24810"/>
    </physiologicalReaction>
</comment>
<sequence>MSSFDKTKLPSRHVTEGPARAPHRSYLYAMGLSEEEIHQPLVGVATCWNEAAPCNIALNRQAQSVKAGVKKALGTPREFTTITVTDGIAMGHEGMRSSLASREAIADTVELTMRGHCYDAIVGLAGCDKSLPGMMMAMVRLNTPSVFVYGGSILPGRHNGKDVTVQDVFEAVGEHQAGNMSSCELEKLEQVACPSAGACGGQFTANTMACVSEAIGLALPNSAGAPAPYESRDQYGEASGRAVMNLIANNIKARDIVTRESLINAARVVACTGGSTNAGLHLPAIAHEAGIDFYLEDVCDIFRETPYFVDLKPGGAYVAKDLYEAGGVPVIMKELDKAGLVNRDCMTATGRSIGEEIDIVTREADGKVIYPAATPITKTGGVVGLKGNLAPEGAIVKVAGMSEEQQVFTGPALVFECEQDAFDAVQERKYSEGDVFVIRNEGPSGGPGMREMLATTAALSGQGMGKKVALITDGRFSGATRGFCVGHVGPEAAHGGPIALVENGDMITLNALTGELSIDLTDEVLAERKANWKGPRETIYASGALWKYAQQVGATYKGAVTHPGGKAEKHQYMDL</sequence>
<keyword evidence="7 15" id="KW-0408">Iron</keyword>
<evidence type="ECO:0000256" key="14">
    <source>
        <dbReference type="ARBA" id="ARBA00029490"/>
    </source>
</evidence>
<dbReference type="FunFam" id="3.50.30.80:FF:000001">
    <property type="entry name" value="Dihydroxy-acid dehydratase"/>
    <property type="match status" value="1"/>
</dbReference>
<evidence type="ECO:0000259" key="16">
    <source>
        <dbReference type="Pfam" id="PF00920"/>
    </source>
</evidence>
<comment type="subunit">
    <text evidence="15">Homodimer.</text>
</comment>
<dbReference type="Pfam" id="PF00920">
    <property type="entry name" value="ILVD_EDD_N"/>
    <property type="match status" value="1"/>
</dbReference>
<feature type="domain" description="Dihydroxy-acid/6-phosphogluconate dehydratase C-terminal" evidence="17">
    <location>
        <begin position="367"/>
        <end position="559"/>
    </location>
</feature>
<dbReference type="GO" id="GO:0009099">
    <property type="term" value="P:L-valine biosynthetic process"/>
    <property type="evidence" value="ECO:0007669"/>
    <property type="project" value="UniProtKB-UniRule"/>
</dbReference>
<evidence type="ECO:0000256" key="6">
    <source>
        <dbReference type="ARBA" id="ARBA00022842"/>
    </source>
</evidence>
<comment type="caution">
    <text evidence="18">The sequence shown here is derived from an EMBL/GenBank/DDBJ whole genome shotgun (WGS) entry which is preliminary data.</text>
</comment>
<keyword evidence="3 15" id="KW-0028">Amino-acid biosynthesis</keyword>
<dbReference type="PANTHER" id="PTHR21000">
    <property type="entry name" value="DIHYDROXY-ACID DEHYDRATASE DAD"/>
    <property type="match status" value="1"/>
</dbReference>
<dbReference type="SUPFAM" id="SSF52016">
    <property type="entry name" value="LeuD/IlvD-like"/>
    <property type="match status" value="1"/>
</dbReference>
<dbReference type="NCBIfam" id="TIGR00110">
    <property type="entry name" value="ilvD"/>
    <property type="match status" value="1"/>
</dbReference>
<comment type="similarity">
    <text evidence="2 15">Belongs to the IlvD/Edd family.</text>
</comment>
<dbReference type="EC" id="4.2.1.9" evidence="14 15"/>
<evidence type="ECO:0000256" key="4">
    <source>
        <dbReference type="ARBA" id="ARBA00022714"/>
    </source>
</evidence>
<feature type="binding site" evidence="15">
    <location>
        <position position="54"/>
    </location>
    <ligand>
        <name>[2Fe-2S] cluster</name>
        <dbReference type="ChEBI" id="CHEBI:190135"/>
    </ligand>
</feature>
<dbReference type="GO" id="GO:0004160">
    <property type="term" value="F:dihydroxy-acid dehydratase activity"/>
    <property type="evidence" value="ECO:0007669"/>
    <property type="project" value="UniProtKB-UniRule"/>
</dbReference>
<evidence type="ECO:0000313" key="18">
    <source>
        <dbReference type="EMBL" id="MBI1495166.1"/>
    </source>
</evidence>
<evidence type="ECO:0000256" key="8">
    <source>
        <dbReference type="ARBA" id="ARBA00023014"/>
    </source>
</evidence>
<proteinExistence type="inferred from homology"/>
<dbReference type="NCBIfam" id="NF002068">
    <property type="entry name" value="PRK00911.1"/>
    <property type="match status" value="1"/>
</dbReference>
<dbReference type="InterPro" id="IPR004404">
    <property type="entry name" value="DihydroxyA_deHydtase"/>
</dbReference>
<evidence type="ECO:0000256" key="1">
    <source>
        <dbReference type="ARBA" id="ARBA00001946"/>
    </source>
</evidence>
<keyword evidence="10 15" id="KW-0100">Branched-chain amino acid biosynthesis</keyword>
<feature type="binding site" description="via carbamate group" evidence="15">
    <location>
        <position position="129"/>
    </location>
    <ligand>
        <name>Mg(2+)</name>
        <dbReference type="ChEBI" id="CHEBI:18420"/>
    </ligand>
</feature>
<dbReference type="UniPathway" id="UPA00049">
    <property type="reaction ID" value="UER00061"/>
</dbReference>
<gene>
    <name evidence="15 18" type="primary">ilvD</name>
    <name evidence="18" type="ORF">H1D41_16090</name>
</gene>
<dbReference type="Proteomes" id="UP000640583">
    <property type="component" value="Unassembled WGS sequence"/>
</dbReference>
<feature type="binding site" evidence="15">
    <location>
        <position position="451"/>
    </location>
    <ligand>
        <name>Mg(2+)</name>
        <dbReference type="ChEBI" id="CHEBI:18420"/>
    </ligand>
</feature>
<dbReference type="InterPro" id="IPR000581">
    <property type="entry name" value="ILV_EDD_N"/>
</dbReference>
<comment type="caution">
    <text evidence="15">Lacks conserved residue(s) required for the propagation of feature annotation.</text>
</comment>
<keyword evidence="19" id="KW-1185">Reference proteome</keyword>
<dbReference type="InterPro" id="IPR037237">
    <property type="entry name" value="IlvD/EDD_N"/>
</dbReference>
<evidence type="ECO:0000256" key="11">
    <source>
        <dbReference type="ARBA" id="ARBA00029304"/>
    </source>
</evidence>
<keyword evidence="9 15" id="KW-0456">Lyase</keyword>
<feature type="active site" description="Proton acceptor" evidence="15">
    <location>
        <position position="477"/>
    </location>
</feature>
<dbReference type="InterPro" id="IPR050165">
    <property type="entry name" value="DHAD_IlvD/Edd"/>
</dbReference>
<dbReference type="Pfam" id="PF24877">
    <property type="entry name" value="ILV_EDD_C"/>
    <property type="match status" value="1"/>
</dbReference>
<dbReference type="GO" id="GO:0051537">
    <property type="term" value="F:2 iron, 2 sulfur cluster binding"/>
    <property type="evidence" value="ECO:0007669"/>
    <property type="project" value="UniProtKB-UniRule"/>
</dbReference>
<comment type="catalytic activity">
    <reaction evidence="15">
        <text>(2R,3R)-2,3-dihydroxy-3-methylpentanoate = (S)-3-methyl-2-oxopentanoate + H2O</text>
        <dbReference type="Rhea" id="RHEA:27694"/>
        <dbReference type="ChEBI" id="CHEBI:15377"/>
        <dbReference type="ChEBI" id="CHEBI:35146"/>
        <dbReference type="ChEBI" id="CHEBI:49258"/>
        <dbReference type="EC" id="4.2.1.9"/>
    </reaction>
</comment>
<comment type="cofactor">
    <cofactor evidence="1 15">
        <name>Mg(2+)</name>
        <dbReference type="ChEBI" id="CHEBI:18420"/>
    </cofactor>
</comment>
<keyword evidence="4 15" id="KW-0001">2Fe-2S</keyword>
<dbReference type="PROSITE" id="PS00887">
    <property type="entry name" value="ILVD_EDD_2"/>
    <property type="match status" value="1"/>
</dbReference>
<dbReference type="PANTHER" id="PTHR21000:SF5">
    <property type="entry name" value="DIHYDROXY-ACID DEHYDRATASE, MITOCHONDRIAL"/>
    <property type="match status" value="1"/>
</dbReference>
<comment type="pathway">
    <text evidence="13 15">Amino-acid biosynthesis; L-isoleucine biosynthesis; L-isoleucine from 2-oxobutanoate: step 3/4.</text>
</comment>
<accession>A0A8J7IQ83</accession>
<evidence type="ECO:0000256" key="12">
    <source>
        <dbReference type="ARBA" id="ARBA00029436"/>
    </source>
</evidence>
<dbReference type="GO" id="GO:0000287">
    <property type="term" value="F:magnesium ion binding"/>
    <property type="evidence" value="ECO:0007669"/>
    <property type="project" value="UniProtKB-UniRule"/>
</dbReference>
<dbReference type="SUPFAM" id="SSF143975">
    <property type="entry name" value="IlvD/EDD N-terminal domain-like"/>
    <property type="match status" value="1"/>
</dbReference>
<evidence type="ECO:0000313" key="19">
    <source>
        <dbReference type="Proteomes" id="UP000640583"/>
    </source>
</evidence>
<evidence type="ECO:0000256" key="2">
    <source>
        <dbReference type="ARBA" id="ARBA00006486"/>
    </source>
</evidence>
<evidence type="ECO:0000256" key="13">
    <source>
        <dbReference type="ARBA" id="ARBA00029437"/>
    </source>
</evidence>
<dbReference type="HAMAP" id="MF_00012">
    <property type="entry name" value="IlvD"/>
    <property type="match status" value="1"/>
</dbReference>
<keyword evidence="6 15" id="KW-0460">Magnesium</keyword>
<keyword evidence="5 15" id="KW-0479">Metal-binding</keyword>
<comment type="function">
    <text evidence="15">Functions in the biosynthesis of branched-chain amino acids. Catalyzes the dehydration of (2R,3R)-2,3-dihydroxy-3-methylpentanoate (2,3-dihydroxy-3-methylvalerate) into 2-oxo-3-methylpentanoate (2-oxo-3-methylvalerate) and of (2R)-2,3-dihydroxy-3-methylbutanoate (2,3-dihydroxyisovalerate) into 2-oxo-3-methylbutanoate (2-oxoisovalerate), the penultimate precursor to L-isoleucine and L-valine, respectively.</text>
</comment>
<dbReference type="InterPro" id="IPR020558">
    <property type="entry name" value="DiOHA_6PGluconate_deHydtase_CS"/>
</dbReference>